<name>A0A7V7UZS1_9BACI</name>
<gene>
    <name evidence="1" type="ORF">F7732_09410</name>
</gene>
<proteinExistence type="predicted"/>
<accession>A0A7V7UZS1</accession>
<dbReference type="Proteomes" id="UP000441354">
    <property type="component" value="Unassembled WGS sequence"/>
</dbReference>
<dbReference type="EMBL" id="WBOT01000002">
    <property type="protein sequence ID" value="KAB2334277.1"/>
    <property type="molecule type" value="Genomic_DNA"/>
</dbReference>
<dbReference type="AlphaFoldDB" id="A0A7V7UZS1"/>
<sequence>MTDSLGLSTEQYDIAKKNGIPKRTVQRRVKNNWPIKKAISVPVRKKRRPKKDEDIEKAISEGITYEQYLYMLNRVNSSKEAVSYWRLVAKKNKISVGVFRNRRYAGWDLERAATEPTDKGKLRSDSKWIEKAIKNGISKKLFKHRVDILGWSPEGAATRPARNLNIRTDREWIKVANGNGISFRAYTNRVDNLFWDPEEAATTPVMSRDEVVALAMEGKEAANRMIQKRINQDPNNLFKITDEHRKIAASNGIRTGTLEARVYRYGWTVQEAISIPLKRWVDKPEEYEKYLQQAIDNGIEQSTFYHRLKRGWDIVKASTTSTILPSTKKKFREEDIETAKKNGISYKTFSNRVYDGWSTEDASTIPPLPRGQFHNEERTENALNGLKGFQKI</sequence>
<protein>
    <submittedName>
        <fullName evidence="1">Uncharacterized protein</fullName>
    </submittedName>
</protein>
<dbReference type="RefSeq" id="WP_151573591.1">
    <property type="nucleotide sequence ID" value="NZ_WBOT01000002.1"/>
</dbReference>
<comment type="caution">
    <text evidence="1">The sequence shown here is derived from an EMBL/GenBank/DDBJ whole genome shotgun (WGS) entry which is preliminary data.</text>
</comment>
<evidence type="ECO:0000313" key="1">
    <source>
        <dbReference type="EMBL" id="KAB2334277.1"/>
    </source>
</evidence>
<keyword evidence="2" id="KW-1185">Reference proteome</keyword>
<organism evidence="1 2">
    <name type="scientific">Bacillus mesophilum</name>
    <dbReference type="NCBI Taxonomy" id="1071718"/>
    <lineage>
        <taxon>Bacteria</taxon>
        <taxon>Bacillati</taxon>
        <taxon>Bacillota</taxon>
        <taxon>Bacilli</taxon>
        <taxon>Bacillales</taxon>
        <taxon>Bacillaceae</taxon>
        <taxon>Bacillus</taxon>
    </lineage>
</organism>
<reference evidence="1 2" key="1">
    <citation type="journal article" date="2014" name="Arch. Microbiol.">
        <title>Bacillus mesophilum sp. nov., strain IITR-54T, a novel 4-chlorobiphenyl dechlorinating bacterium.</title>
        <authorList>
            <person name="Manickam N."/>
            <person name="Singh N.K."/>
            <person name="Bajaj A."/>
            <person name="Kumar R.M."/>
            <person name="Kaur G."/>
            <person name="Kaur N."/>
            <person name="Bala M."/>
            <person name="Kumar A."/>
            <person name="Mayilraj S."/>
        </authorList>
    </citation>
    <scope>NUCLEOTIDE SEQUENCE [LARGE SCALE GENOMIC DNA]</scope>
    <source>
        <strain evidence="1 2">IITR-54</strain>
    </source>
</reference>
<dbReference type="OrthoDB" id="7837049at2"/>
<evidence type="ECO:0000313" key="2">
    <source>
        <dbReference type="Proteomes" id="UP000441354"/>
    </source>
</evidence>